<accession>A0A1E4S489</accession>
<comment type="similarity">
    <text evidence="2">Belongs to the UPF0057 (PMP3) family.</text>
</comment>
<evidence type="ECO:0000313" key="7">
    <source>
        <dbReference type="EMBL" id="ODV74324.1"/>
    </source>
</evidence>
<dbReference type="GeneID" id="30991496"/>
<comment type="subcellular location">
    <subcellularLocation>
        <location evidence="1">Membrane</location>
    </subcellularLocation>
</comment>
<evidence type="ECO:0000256" key="3">
    <source>
        <dbReference type="ARBA" id="ARBA00022692"/>
    </source>
</evidence>
<evidence type="ECO:0000313" key="8">
    <source>
        <dbReference type="Proteomes" id="UP000094389"/>
    </source>
</evidence>
<dbReference type="RefSeq" id="XP_020071363.1">
    <property type="nucleotide sequence ID" value="XM_020217100.1"/>
</dbReference>
<reference evidence="7 8" key="1">
    <citation type="journal article" date="2016" name="Proc. Natl. Acad. Sci. U.S.A.">
        <title>Comparative genomics of biotechnologically important yeasts.</title>
        <authorList>
            <person name="Riley R."/>
            <person name="Haridas S."/>
            <person name="Wolfe K.H."/>
            <person name="Lopes M.R."/>
            <person name="Hittinger C.T."/>
            <person name="Goeker M."/>
            <person name="Salamov A.A."/>
            <person name="Wisecaver J.H."/>
            <person name="Long T.M."/>
            <person name="Calvey C.H."/>
            <person name="Aerts A.L."/>
            <person name="Barry K.W."/>
            <person name="Choi C."/>
            <person name="Clum A."/>
            <person name="Coughlan A.Y."/>
            <person name="Deshpande S."/>
            <person name="Douglass A.P."/>
            <person name="Hanson S.J."/>
            <person name="Klenk H.-P."/>
            <person name="LaButti K.M."/>
            <person name="Lapidus A."/>
            <person name="Lindquist E.A."/>
            <person name="Lipzen A.M."/>
            <person name="Meier-Kolthoff J.P."/>
            <person name="Ohm R.A."/>
            <person name="Otillar R.P."/>
            <person name="Pangilinan J.L."/>
            <person name="Peng Y."/>
            <person name="Rokas A."/>
            <person name="Rosa C.A."/>
            <person name="Scheuner C."/>
            <person name="Sibirny A.A."/>
            <person name="Slot J.C."/>
            <person name="Stielow J.B."/>
            <person name="Sun H."/>
            <person name="Kurtzman C.P."/>
            <person name="Blackwell M."/>
            <person name="Grigoriev I.V."/>
            <person name="Jeffries T.W."/>
        </authorList>
    </citation>
    <scope>NUCLEOTIDE SEQUENCE [LARGE SCALE GENOMIC DNA]</scope>
    <source>
        <strain evidence="8">ATCC 18201 / CBS 1600 / BCRC 20928 / JCM 3617 / NBRC 0987 / NRRL Y-1542</strain>
    </source>
</reference>
<evidence type="ECO:0000256" key="4">
    <source>
        <dbReference type="ARBA" id="ARBA00022989"/>
    </source>
</evidence>
<keyword evidence="5 6" id="KW-0472">Membrane</keyword>
<dbReference type="PANTHER" id="PTHR21659:SF112">
    <property type="entry name" value="PROTEIN SNA2-RELATED"/>
    <property type="match status" value="1"/>
</dbReference>
<dbReference type="AlphaFoldDB" id="A0A1E4S489"/>
<keyword evidence="3 6" id="KW-0812">Transmembrane</keyword>
<evidence type="ECO:0000256" key="6">
    <source>
        <dbReference type="SAM" id="Phobius"/>
    </source>
</evidence>
<organism evidence="7 8">
    <name type="scientific">Cyberlindnera jadinii (strain ATCC 18201 / CBS 1600 / BCRC 20928 / JCM 3617 / NBRC 0987 / NRRL Y-1542)</name>
    <name type="common">Torula yeast</name>
    <name type="synonym">Candida utilis</name>
    <dbReference type="NCBI Taxonomy" id="983966"/>
    <lineage>
        <taxon>Eukaryota</taxon>
        <taxon>Fungi</taxon>
        <taxon>Dikarya</taxon>
        <taxon>Ascomycota</taxon>
        <taxon>Saccharomycotina</taxon>
        <taxon>Saccharomycetes</taxon>
        <taxon>Phaffomycetales</taxon>
        <taxon>Phaffomycetaceae</taxon>
        <taxon>Cyberlindnera</taxon>
    </lineage>
</organism>
<dbReference type="InterPro" id="IPR000612">
    <property type="entry name" value="PMP3"/>
</dbReference>
<evidence type="ECO:0000256" key="5">
    <source>
        <dbReference type="ARBA" id="ARBA00023136"/>
    </source>
</evidence>
<dbReference type="PROSITE" id="PS01309">
    <property type="entry name" value="UPF0057"/>
    <property type="match status" value="1"/>
</dbReference>
<dbReference type="EMBL" id="KV453928">
    <property type="protein sequence ID" value="ODV74324.1"/>
    <property type="molecule type" value="Genomic_DNA"/>
</dbReference>
<name>A0A1E4S489_CYBJN</name>
<dbReference type="OrthoDB" id="2802411at2759"/>
<dbReference type="STRING" id="983966.A0A1E4S489"/>
<keyword evidence="4 6" id="KW-1133">Transmembrane helix</keyword>
<dbReference type="OMA" id="HALWVIS"/>
<protein>
    <submittedName>
        <fullName evidence="7">UPF0057-domain-containing protein</fullName>
    </submittedName>
</protein>
<proteinExistence type="inferred from homology"/>
<dbReference type="Proteomes" id="UP000094389">
    <property type="component" value="Unassembled WGS sequence"/>
</dbReference>
<feature type="transmembrane region" description="Helical" evidence="6">
    <location>
        <begin position="6"/>
        <end position="23"/>
    </location>
</feature>
<keyword evidence="8" id="KW-1185">Reference proteome</keyword>
<dbReference type="GO" id="GO:0016020">
    <property type="term" value="C:membrane"/>
    <property type="evidence" value="ECO:0007669"/>
    <property type="project" value="UniProtKB-SubCell"/>
</dbReference>
<feature type="transmembrane region" description="Helical" evidence="6">
    <location>
        <begin position="30"/>
        <end position="52"/>
    </location>
</feature>
<gene>
    <name evidence="7" type="ORF">CYBJADRAFT_183976</name>
</gene>
<evidence type="ECO:0000256" key="1">
    <source>
        <dbReference type="ARBA" id="ARBA00004370"/>
    </source>
</evidence>
<dbReference type="PANTHER" id="PTHR21659">
    <property type="entry name" value="HYDROPHOBIC PROTEIN RCI2 LOW TEMPERATURE AND SALT RESPONSIVE PROTEIN LTI6 -RELATED"/>
    <property type="match status" value="1"/>
</dbReference>
<evidence type="ECO:0000256" key="2">
    <source>
        <dbReference type="ARBA" id="ARBA00009530"/>
    </source>
</evidence>
<dbReference type="Pfam" id="PF01679">
    <property type="entry name" value="Pmp3"/>
    <property type="match status" value="1"/>
</dbReference>
<sequence>MHAKDWFLVFISFFLPPVAVFIKRGISVDFWINILLFLLGFFPGLVHALYIISQYPEDERSTYQGATYPGAQGAPNYGAV</sequence>